<gene>
    <name evidence="3" type="ORF">WHI96_25105</name>
</gene>
<evidence type="ECO:0000313" key="3">
    <source>
        <dbReference type="EMBL" id="MEQ3542097.1"/>
    </source>
</evidence>
<feature type="chain" id="PRO_5045650006" evidence="1">
    <location>
        <begin position="22"/>
        <end position="311"/>
    </location>
</feature>
<keyword evidence="1" id="KW-0732">Signal</keyword>
<dbReference type="PROSITE" id="PS51257">
    <property type="entry name" value="PROKAR_LIPOPROTEIN"/>
    <property type="match status" value="1"/>
</dbReference>
<dbReference type="SUPFAM" id="SSF53850">
    <property type="entry name" value="Periplasmic binding protein-like II"/>
    <property type="match status" value="1"/>
</dbReference>
<name>A0ABV1K1I8_9PSEU</name>
<dbReference type="RefSeq" id="WP_345646489.1">
    <property type="nucleotide sequence ID" value="NZ_BAABLY010000041.1"/>
</dbReference>
<dbReference type="Gene3D" id="3.40.190.120">
    <property type="entry name" value="Osmoprotection protein (prox), domain 2"/>
    <property type="match status" value="1"/>
</dbReference>
<comment type="caution">
    <text evidence="3">The sequence shown here is derived from an EMBL/GenBank/DDBJ whole genome shotgun (WGS) entry which is preliminary data.</text>
</comment>
<dbReference type="EMBL" id="JBEDNP010000024">
    <property type="protein sequence ID" value="MEQ3542097.1"/>
    <property type="molecule type" value="Genomic_DNA"/>
</dbReference>
<dbReference type="CDD" id="cd13606">
    <property type="entry name" value="PBP2_ProX_like"/>
    <property type="match status" value="1"/>
</dbReference>
<feature type="domain" description="ABC-type glycine betaine transport system substrate-binding" evidence="2">
    <location>
        <begin position="43"/>
        <end position="306"/>
    </location>
</feature>
<dbReference type="InterPro" id="IPR007210">
    <property type="entry name" value="ABC_Gly_betaine_transp_sub-bd"/>
</dbReference>
<evidence type="ECO:0000313" key="4">
    <source>
        <dbReference type="Proteomes" id="UP001464923"/>
    </source>
</evidence>
<organism evidence="3 4">
    <name type="scientific">Pseudonocardia tropica</name>
    <dbReference type="NCBI Taxonomy" id="681289"/>
    <lineage>
        <taxon>Bacteria</taxon>
        <taxon>Bacillati</taxon>
        <taxon>Actinomycetota</taxon>
        <taxon>Actinomycetes</taxon>
        <taxon>Pseudonocardiales</taxon>
        <taxon>Pseudonocardiaceae</taxon>
        <taxon>Pseudonocardia</taxon>
    </lineage>
</organism>
<dbReference type="Pfam" id="PF04069">
    <property type="entry name" value="OpuAC"/>
    <property type="match status" value="1"/>
</dbReference>
<sequence length="311" mass="32332">MRRTRLLAAVAATVTAAFALSACGGGSDPLAGGGQPADTDQNTVVVGAANFTESQILASVFAQALQAKGVTVETRPPIGSREAYIPALKDGSIDLIPEYSGTLLQYLDKAATQTEPDQVYTALQSTLGTADPNLIVLDKAEAENKDAVVVTKETAAQLSAPTIDALAARCGELVFGGPPEFQTRPDGIPGIEKTYNCTFKSYRSLDAGGTLTVTALKNGDVQAADLFTTDPAIPANEFVVLDDPKSNFAAQNVVPLINKAKATPQVVDALNAVTAKLTTQELLGMGEAAGASDKPSVETIARDWLKRQGLV</sequence>
<dbReference type="Gene3D" id="3.40.190.10">
    <property type="entry name" value="Periplasmic binding protein-like II"/>
    <property type="match status" value="1"/>
</dbReference>
<reference evidence="3 4" key="1">
    <citation type="submission" date="2024-03" db="EMBL/GenBank/DDBJ databases">
        <title>Draft genome sequence of Pseudonocardia tropica JCM 19149.</title>
        <authorList>
            <person name="Butdee W."/>
            <person name="Duangmal K."/>
        </authorList>
    </citation>
    <scope>NUCLEOTIDE SEQUENCE [LARGE SCALE GENOMIC DNA]</scope>
    <source>
        <strain evidence="3 4">JCM 19149</strain>
    </source>
</reference>
<dbReference type="Proteomes" id="UP001464923">
    <property type="component" value="Unassembled WGS sequence"/>
</dbReference>
<feature type="signal peptide" evidence="1">
    <location>
        <begin position="1"/>
        <end position="21"/>
    </location>
</feature>
<accession>A0ABV1K1I8</accession>
<proteinExistence type="predicted"/>
<evidence type="ECO:0000259" key="2">
    <source>
        <dbReference type="Pfam" id="PF04069"/>
    </source>
</evidence>
<protein>
    <submittedName>
        <fullName evidence="3">ABC transporter substrate-binding protein</fullName>
    </submittedName>
</protein>
<keyword evidence="4" id="KW-1185">Reference proteome</keyword>
<evidence type="ECO:0000256" key="1">
    <source>
        <dbReference type="SAM" id="SignalP"/>
    </source>
</evidence>